<dbReference type="EMBL" id="CM042883">
    <property type="protein sequence ID" value="KAI4378512.1"/>
    <property type="molecule type" value="Genomic_DNA"/>
</dbReference>
<keyword evidence="2" id="KW-1185">Reference proteome</keyword>
<dbReference type="Proteomes" id="UP001057402">
    <property type="component" value="Chromosome 4"/>
</dbReference>
<gene>
    <name evidence="1" type="ORF">MLD38_015981</name>
</gene>
<proteinExistence type="predicted"/>
<evidence type="ECO:0000313" key="2">
    <source>
        <dbReference type="Proteomes" id="UP001057402"/>
    </source>
</evidence>
<reference evidence="2" key="1">
    <citation type="journal article" date="2023" name="Front. Plant Sci.">
        <title>Chromosomal-level genome assembly of Melastoma candidum provides insights into trichome evolution.</title>
        <authorList>
            <person name="Zhong Y."/>
            <person name="Wu W."/>
            <person name="Sun C."/>
            <person name="Zou P."/>
            <person name="Liu Y."/>
            <person name="Dai S."/>
            <person name="Zhou R."/>
        </authorList>
    </citation>
    <scope>NUCLEOTIDE SEQUENCE [LARGE SCALE GENOMIC DNA]</scope>
</reference>
<comment type="caution">
    <text evidence="1">The sequence shown here is derived from an EMBL/GenBank/DDBJ whole genome shotgun (WGS) entry which is preliminary data.</text>
</comment>
<protein>
    <submittedName>
        <fullName evidence="1">Uncharacterized protein</fullName>
    </submittedName>
</protein>
<sequence length="147" mass="15854">MEFSRRVNQIQGPRPAALTLNTLQPVKIKKPAPSQKAVVARLPSRCPFDPVVVYLRSPTIIHVKPEEFMELVQRLTGNRPCTAPLPDGSAGNNTVNNGSSSSASSCVEDELCLNRAGLGLAMPSGLISPNFDGYSGFCPRILDDFDD</sequence>
<accession>A0ACB9RJ89</accession>
<evidence type="ECO:0000313" key="1">
    <source>
        <dbReference type="EMBL" id="KAI4378512.1"/>
    </source>
</evidence>
<name>A0ACB9RJ89_9MYRT</name>
<organism evidence="1 2">
    <name type="scientific">Melastoma candidum</name>
    <dbReference type="NCBI Taxonomy" id="119954"/>
    <lineage>
        <taxon>Eukaryota</taxon>
        <taxon>Viridiplantae</taxon>
        <taxon>Streptophyta</taxon>
        <taxon>Embryophyta</taxon>
        <taxon>Tracheophyta</taxon>
        <taxon>Spermatophyta</taxon>
        <taxon>Magnoliopsida</taxon>
        <taxon>eudicotyledons</taxon>
        <taxon>Gunneridae</taxon>
        <taxon>Pentapetalae</taxon>
        <taxon>rosids</taxon>
        <taxon>malvids</taxon>
        <taxon>Myrtales</taxon>
        <taxon>Melastomataceae</taxon>
        <taxon>Melastomatoideae</taxon>
        <taxon>Melastomateae</taxon>
        <taxon>Melastoma</taxon>
    </lineage>
</organism>